<dbReference type="GeneID" id="91004580"/>
<feature type="compositionally biased region" description="Low complexity" evidence="1">
    <location>
        <begin position="183"/>
        <end position="193"/>
    </location>
</feature>
<evidence type="ECO:0000256" key="2">
    <source>
        <dbReference type="SAM" id="SignalP"/>
    </source>
</evidence>
<feature type="compositionally biased region" description="Low complexity" evidence="1">
    <location>
        <begin position="50"/>
        <end position="84"/>
    </location>
</feature>
<accession>A0A2T5UBW9</accession>
<feature type="compositionally biased region" description="Low complexity" evidence="1">
    <location>
        <begin position="24"/>
        <end position="34"/>
    </location>
</feature>
<feature type="compositionally biased region" description="Low complexity" evidence="1">
    <location>
        <begin position="111"/>
        <end position="121"/>
    </location>
</feature>
<feature type="chain" id="PRO_5015456901" description="LPXTG-motif cell wall-anchored protein" evidence="2">
    <location>
        <begin position="20"/>
        <end position="472"/>
    </location>
</feature>
<sequence>MTTDRGALAALLATMTVLAATATPAAAQTEPAAPVRGLERLQTPGTQANPDATAIPVPAAPTIVLPNTTPAPRRTPRSSAAAKPATDRATTQRAGAERPTTEAPTRERATTRTTPEQTTRPRASDDEPTRPPTSAEPAPVATPTPDPALQSSPSQTPTTEVAPQSSAPQPPASVPATTPSPTPESTLSTPEEGSTMPLWLSLTAIVVVLGALWALRRKPRSHRYESAEPEAYVEPTPPPVAVKPVVAQPIAPQPVASRPVVSEPAETPAAVTAATASAIAPVAAVPMAAPKFLEPRGKVPPTPPVAARARLTCELRPLRAGLNLLSATVECELVVTNTGTASAEAIRTGVALLTAHADQDQDLAQFNAAPVVRPVAPPFALAPGETRTIRTVTAVAREAIRTMTAANRPMFVPVVATNILYVTAGDEAQATRAWVVGIERVDSAKLAPFWLDAPARMYTTVAARPHAVTFDR</sequence>
<gene>
    <name evidence="3" type="ORF">C8J25_101489</name>
</gene>
<dbReference type="OrthoDB" id="7499632at2"/>
<organism evidence="3 4">
    <name type="scientific">Sphingomonas faeni</name>
    <dbReference type="NCBI Taxonomy" id="185950"/>
    <lineage>
        <taxon>Bacteria</taxon>
        <taxon>Pseudomonadati</taxon>
        <taxon>Pseudomonadota</taxon>
        <taxon>Alphaproteobacteria</taxon>
        <taxon>Sphingomonadales</taxon>
        <taxon>Sphingomonadaceae</taxon>
        <taxon>Sphingomonas</taxon>
    </lineage>
</organism>
<dbReference type="AlphaFoldDB" id="A0A2T5UBW9"/>
<dbReference type="PRINTS" id="PR01217">
    <property type="entry name" value="PRICHEXTENSN"/>
</dbReference>
<feature type="compositionally biased region" description="Pro residues" evidence="1">
    <location>
        <begin position="168"/>
        <end position="182"/>
    </location>
</feature>
<dbReference type="RefSeq" id="WP_107952096.1">
    <property type="nucleotide sequence ID" value="NZ_QAYE01000001.1"/>
</dbReference>
<feature type="region of interest" description="Disordered" evidence="1">
    <location>
        <begin position="24"/>
        <end position="193"/>
    </location>
</feature>
<comment type="caution">
    <text evidence="3">The sequence shown here is derived from an EMBL/GenBank/DDBJ whole genome shotgun (WGS) entry which is preliminary data.</text>
</comment>
<feature type="signal peptide" evidence="2">
    <location>
        <begin position="1"/>
        <end position="19"/>
    </location>
</feature>
<evidence type="ECO:0008006" key="5">
    <source>
        <dbReference type="Google" id="ProtNLM"/>
    </source>
</evidence>
<dbReference type="EMBL" id="QAYE01000001">
    <property type="protein sequence ID" value="PTW48988.1"/>
    <property type="molecule type" value="Genomic_DNA"/>
</dbReference>
<protein>
    <recommendedName>
        <fullName evidence="5">LPXTG-motif cell wall-anchored protein</fullName>
    </recommendedName>
</protein>
<evidence type="ECO:0000313" key="4">
    <source>
        <dbReference type="Proteomes" id="UP000244013"/>
    </source>
</evidence>
<dbReference type="Proteomes" id="UP000244013">
    <property type="component" value="Unassembled WGS sequence"/>
</dbReference>
<evidence type="ECO:0000256" key="1">
    <source>
        <dbReference type="SAM" id="MobiDB-lite"/>
    </source>
</evidence>
<proteinExistence type="predicted"/>
<feature type="compositionally biased region" description="Polar residues" evidence="1">
    <location>
        <begin position="149"/>
        <end position="159"/>
    </location>
</feature>
<reference evidence="3 4" key="1">
    <citation type="submission" date="2018-04" db="EMBL/GenBank/DDBJ databases">
        <title>Genomic Encyclopedia of Type Strains, Phase III (KMG-III): the genomes of soil and plant-associated and newly described type strains.</title>
        <authorList>
            <person name="Whitman W."/>
        </authorList>
    </citation>
    <scope>NUCLEOTIDE SEQUENCE [LARGE SCALE GENOMIC DNA]</scope>
    <source>
        <strain evidence="3 4">MA-olki</strain>
    </source>
</reference>
<name>A0A2T5UBW9_9SPHN</name>
<evidence type="ECO:0000313" key="3">
    <source>
        <dbReference type="EMBL" id="PTW48988.1"/>
    </source>
</evidence>
<keyword evidence="2" id="KW-0732">Signal</keyword>
<feature type="compositionally biased region" description="Basic and acidic residues" evidence="1">
    <location>
        <begin position="95"/>
        <end position="110"/>
    </location>
</feature>